<dbReference type="InterPro" id="IPR015679">
    <property type="entry name" value="PLipase_D_fam"/>
</dbReference>
<evidence type="ECO:0000256" key="1">
    <source>
        <dbReference type="ARBA" id="ARBA00000798"/>
    </source>
</evidence>
<keyword evidence="3" id="KW-0443">Lipid metabolism</keyword>
<dbReference type="WBParaSite" id="maker-uti_cns_0013653-snap-gene-0.2-mRNA-1">
    <property type="protein sequence ID" value="maker-uti_cns_0013653-snap-gene-0.2-mRNA-1"/>
    <property type="gene ID" value="maker-uti_cns_0013653-snap-gene-0.2"/>
</dbReference>
<dbReference type="SUPFAM" id="SSF56024">
    <property type="entry name" value="Phospholipase D/nuclease"/>
    <property type="match status" value="1"/>
</dbReference>
<dbReference type="GO" id="GO:0009395">
    <property type="term" value="P:phospholipid catabolic process"/>
    <property type="evidence" value="ECO:0007669"/>
    <property type="project" value="TreeGrafter"/>
</dbReference>
<comment type="catalytic activity">
    <reaction evidence="1">
        <text>a 1,2-diacyl-sn-glycero-3-phosphocholine + H2O = a 1,2-diacyl-sn-glycero-3-phosphate + choline + H(+)</text>
        <dbReference type="Rhea" id="RHEA:14445"/>
        <dbReference type="ChEBI" id="CHEBI:15354"/>
        <dbReference type="ChEBI" id="CHEBI:15377"/>
        <dbReference type="ChEBI" id="CHEBI:15378"/>
        <dbReference type="ChEBI" id="CHEBI:57643"/>
        <dbReference type="ChEBI" id="CHEBI:58608"/>
        <dbReference type="EC" id="3.1.4.4"/>
    </reaction>
</comment>
<dbReference type="PANTHER" id="PTHR18896:SF76">
    <property type="entry name" value="PHOSPHOLIPASE"/>
    <property type="match status" value="1"/>
</dbReference>
<evidence type="ECO:0000313" key="5">
    <source>
        <dbReference type="WBParaSite" id="maker-uti_cns_0013653-snap-gene-0.2-mRNA-1"/>
    </source>
</evidence>
<reference evidence="5" key="1">
    <citation type="submission" date="2016-11" db="UniProtKB">
        <authorList>
            <consortium name="WormBaseParasite"/>
        </authorList>
    </citation>
    <scope>IDENTIFICATION</scope>
</reference>
<dbReference type="PANTHER" id="PTHR18896">
    <property type="entry name" value="PHOSPHOLIPASE D"/>
    <property type="match status" value="1"/>
</dbReference>
<evidence type="ECO:0000256" key="3">
    <source>
        <dbReference type="ARBA" id="ARBA00023098"/>
    </source>
</evidence>
<keyword evidence="2" id="KW-0677">Repeat</keyword>
<organism evidence="4 5">
    <name type="scientific">Macrostomum lignano</name>
    <dbReference type="NCBI Taxonomy" id="282301"/>
    <lineage>
        <taxon>Eukaryota</taxon>
        <taxon>Metazoa</taxon>
        <taxon>Spiralia</taxon>
        <taxon>Lophotrochozoa</taxon>
        <taxon>Platyhelminthes</taxon>
        <taxon>Rhabditophora</taxon>
        <taxon>Macrostomorpha</taxon>
        <taxon>Macrostomida</taxon>
        <taxon>Macrostomidae</taxon>
        <taxon>Macrostomum</taxon>
    </lineage>
</organism>
<dbReference type="GO" id="GO:0004630">
    <property type="term" value="F:phospholipase D activity"/>
    <property type="evidence" value="ECO:0007669"/>
    <property type="project" value="UniProtKB-EC"/>
</dbReference>
<protein>
    <submittedName>
        <fullName evidence="5">Phospholipase D</fullName>
    </submittedName>
</protein>
<evidence type="ECO:0000313" key="4">
    <source>
        <dbReference type="Proteomes" id="UP000095280"/>
    </source>
</evidence>
<proteinExistence type="predicted"/>
<evidence type="ECO:0000256" key="2">
    <source>
        <dbReference type="ARBA" id="ARBA00022737"/>
    </source>
</evidence>
<keyword evidence="4" id="KW-1185">Reference proteome</keyword>
<dbReference type="AlphaFoldDB" id="A0A1I8IL49"/>
<dbReference type="Proteomes" id="UP000095280">
    <property type="component" value="Unplaced"/>
</dbReference>
<name>A0A1I8IL49_9PLAT</name>
<accession>A0A1I8IL49</accession>
<sequence length="582" mass="65434">MDSVSATGLTGSSEDADSAECVAASAGISSSTVRQSGNFGRLDLSGPPLPTEEDPLDFAYFTGVAPKFGSTKCLILQLRDMANPYKGMPFRITHCHSEFKTHPEACLLNERTHAVRVESIDSDTLPPELSDVKNLYRITFRHGAFEWRVIRTWKRKEEKVVLSEINAMLRRLETHETTHGDSIMNPAILKFLGVSRLTFVEDAGPSLWEGEVNLRLLRNNCPQSYFRSKTRKAWMVIKDSHIAFLKNVVGQTVDLVLVDRRFKFELFRKPAQLTPTCASCCKDPGARMQLKLFNTELEAIVSVCPVSAEPLQFGLECLAANADYGNRSDAAASSAPPIKSFAPPRESAPCKWLVDGAAYFYDLAEALEQAKEEIFIADWFLSPEVLLRRPCAGYHELINILYRRATYNVQIYILIYSELTNVLNNHSQYTRKCLYEKLRKTKNIHIILHPRRSLNPQKDNGVNITEFDVNIPTLNPSFEPYRTPDIHTDLLHYLLSFFPDDEILEHVRLSAEMEQRLNHVSVVPIWRLSRLLGFLRRQLGGDFGDATAASTTETHEQPHAAATAAVRAAAVAANALRKKALD</sequence>